<accession>A0ABM8Q1W5</accession>
<dbReference type="RefSeq" id="WP_229931900.1">
    <property type="nucleotide sequence ID" value="NZ_CAJHOF010000001.1"/>
</dbReference>
<keyword evidence="2" id="KW-1185">Reference proteome</keyword>
<evidence type="ECO:0000313" key="1">
    <source>
        <dbReference type="EMBL" id="CAD7286766.1"/>
    </source>
</evidence>
<dbReference type="PANTHER" id="PTHR35866:SF1">
    <property type="entry name" value="YKGJ FAMILY CYSTEINE CLUSTER PROTEIN"/>
    <property type="match status" value="1"/>
</dbReference>
<name>A0ABM8Q1W5_9BACT</name>
<evidence type="ECO:0000313" key="2">
    <source>
        <dbReference type="Proteomes" id="UP000789803"/>
    </source>
</evidence>
<reference evidence="1 2" key="1">
    <citation type="submission" date="2020-11" db="EMBL/GenBank/DDBJ databases">
        <authorList>
            <person name="Peeters C."/>
        </authorList>
    </citation>
    <scope>NUCLEOTIDE SEQUENCE [LARGE SCALE GENOMIC DNA]</scope>
    <source>
        <strain evidence="1 2">LMG 7974</strain>
    </source>
</reference>
<dbReference type="PANTHER" id="PTHR35866">
    <property type="entry name" value="PUTATIVE-RELATED"/>
    <property type="match status" value="1"/>
</dbReference>
<sequence>MLKKQDFSYSFDGSKCDECGGKCCVGESGYIWISASEIKKLSEFLGLKTDEFIKKYLFKTQNKYSIKEKEYNGGYACIFFDEQNKNCGVYEYRPSQCRTFPFWDYFKQNLEELQAECIGVKF</sequence>
<evidence type="ECO:0008006" key="3">
    <source>
        <dbReference type="Google" id="ProtNLM"/>
    </source>
</evidence>
<comment type="caution">
    <text evidence="1">The sequence shown here is derived from an EMBL/GenBank/DDBJ whole genome shotgun (WGS) entry which is preliminary data.</text>
</comment>
<proteinExistence type="predicted"/>
<organism evidence="1 2">
    <name type="scientific">Campylobacter majalis</name>
    <dbReference type="NCBI Taxonomy" id="2790656"/>
    <lineage>
        <taxon>Bacteria</taxon>
        <taxon>Pseudomonadati</taxon>
        <taxon>Campylobacterota</taxon>
        <taxon>Epsilonproteobacteria</taxon>
        <taxon>Campylobacterales</taxon>
        <taxon>Campylobacteraceae</taxon>
        <taxon>Campylobacter</taxon>
    </lineage>
</organism>
<protein>
    <recommendedName>
        <fullName evidence="3">YkgJ family cysteine cluster protein</fullName>
    </recommendedName>
</protein>
<dbReference type="EMBL" id="CAJHOF010000001">
    <property type="protein sequence ID" value="CAD7286766.1"/>
    <property type="molecule type" value="Genomic_DNA"/>
</dbReference>
<dbReference type="InterPro" id="IPR005358">
    <property type="entry name" value="Puta_zinc/iron-chelating_dom"/>
</dbReference>
<dbReference type="Pfam" id="PF03692">
    <property type="entry name" value="CxxCxxCC"/>
    <property type="match status" value="1"/>
</dbReference>
<gene>
    <name evidence="1" type="ORF">LMG7974_00073</name>
</gene>
<dbReference type="Proteomes" id="UP000789803">
    <property type="component" value="Unassembled WGS sequence"/>
</dbReference>